<dbReference type="InterPro" id="IPR056909">
    <property type="entry name" value="SU10_portal"/>
</dbReference>
<dbReference type="EMBL" id="LR798239">
    <property type="protein sequence ID" value="CAB5212335.1"/>
    <property type="molecule type" value="Genomic_DNA"/>
</dbReference>
<proteinExistence type="predicted"/>
<organism evidence="2">
    <name type="scientific">uncultured Caudovirales phage</name>
    <dbReference type="NCBI Taxonomy" id="2100421"/>
    <lineage>
        <taxon>Viruses</taxon>
        <taxon>Duplodnaviria</taxon>
        <taxon>Heunggongvirae</taxon>
        <taxon>Uroviricota</taxon>
        <taxon>Caudoviricetes</taxon>
        <taxon>Peduoviridae</taxon>
        <taxon>Maltschvirus</taxon>
        <taxon>Maltschvirus maltsch</taxon>
    </lineage>
</organism>
<reference evidence="2" key="1">
    <citation type="submission" date="2020-05" db="EMBL/GenBank/DDBJ databases">
        <authorList>
            <person name="Chiriac C."/>
            <person name="Salcher M."/>
            <person name="Ghai R."/>
            <person name="Kavagutti S V."/>
        </authorList>
    </citation>
    <scope>NUCLEOTIDE SEQUENCE</scope>
</reference>
<dbReference type="Pfam" id="PF23899">
    <property type="entry name" value="SU10_portal"/>
    <property type="match status" value="1"/>
</dbReference>
<gene>
    <name evidence="2" type="ORF">UFOVP186_4</name>
    <name evidence="1" type="ORF">UFOVP94_39</name>
</gene>
<accession>A0A6J7WFE9</accession>
<dbReference type="EMBL" id="LR796212">
    <property type="protein sequence ID" value="CAB4127656.1"/>
    <property type="molecule type" value="Genomic_DNA"/>
</dbReference>
<dbReference type="PROSITE" id="PS00018">
    <property type="entry name" value="EF_HAND_1"/>
    <property type="match status" value="1"/>
</dbReference>
<protein>
    <submittedName>
        <fullName evidence="2">Uncharacterized protein</fullName>
    </submittedName>
</protein>
<evidence type="ECO:0000313" key="2">
    <source>
        <dbReference type="EMBL" id="CAB5212335.1"/>
    </source>
</evidence>
<name>A0A6J7WFE9_9CAUD</name>
<dbReference type="InterPro" id="IPR018247">
    <property type="entry name" value="EF_Hand_1_Ca_BS"/>
</dbReference>
<evidence type="ECO:0000313" key="1">
    <source>
        <dbReference type="EMBL" id="CAB4127656.1"/>
    </source>
</evidence>
<sequence length="781" mass="87332">MFNKSHFVTDDVYNAKGAMDRFLRMKRMMDAKSAANLRLLATKNNINRASDYHYLNLAVTQSTEPVNGIDYIHPVVKPNVDYATAVISKGLMQNGEINFEFIQDNEDDRDGAQQATNMVHKMVNQSNDPHTILQHWIMDALLHKNGEMMVSPHREQITRYVTTKGTADQLQAFEAQASDAGLTATRTSRRKIAMDTEKVMAETKQWMQGAQKDQHAQAIDSIIEKLKRGAEGDMSGLQDPLTGPEDNIQLNDGETAVRDAIDRHTIYEADYKLVGYNLNIKFRPIAQHYWMCDPTVIDVQEQPFCGFYEPMTVQEATEIYPDIDLEKFKIHAEYSNVGAYQAGSLLNNLALHARDSVPINGLPSTGYAAQESEARQITILTLWNRFDIDGDGELELVEVIYSGSYVISAREVEFIPVANMCPRPLPQNFYGMSLAESLVPAQEYQTSAHRAEIQLGLLTATPRLGVKPDRVDFEQLMDGEAAIFILDSKFDPATDVYPLPPPSGNLNFIEVAMSRMQQDIMALTGMTTPTDTFNPEVMDAGNSGAKLQLAMGPNQIIQDNQIKNCAEGLKDALWLVWRTLVQYSDDYGVKKLAQLYHPDKQPVFLDGQSFDDMNFCERKIIHIDLALGMASEENALQRLQIVKQIQNQLAQEVMAGVQTGALTPEAFTKLRRPYEDMLYVLGVKESDTYLPTEEEVMKMVKQAQEAASQKQPSPDEVKAKAQADLDTARTQEIMSKIQGQHPDAKRSLADANKLTADTAGTSAGKQLDAISLIQQHKATNY</sequence>